<dbReference type="EMBL" id="BARW01019135">
    <property type="protein sequence ID" value="GAI91795.1"/>
    <property type="molecule type" value="Genomic_DNA"/>
</dbReference>
<evidence type="ECO:0008006" key="2">
    <source>
        <dbReference type="Google" id="ProtNLM"/>
    </source>
</evidence>
<evidence type="ECO:0000313" key="1">
    <source>
        <dbReference type="EMBL" id="GAI91795.1"/>
    </source>
</evidence>
<protein>
    <recommendedName>
        <fullName evidence="2">PKD domain-containing protein</fullName>
    </recommendedName>
</protein>
<feature type="non-terminal residue" evidence="1">
    <location>
        <position position="1"/>
    </location>
</feature>
<name>X1TW37_9ZZZZ</name>
<organism evidence="1">
    <name type="scientific">marine sediment metagenome</name>
    <dbReference type="NCBI Taxonomy" id="412755"/>
    <lineage>
        <taxon>unclassified sequences</taxon>
        <taxon>metagenomes</taxon>
        <taxon>ecological metagenomes</taxon>
    </lineage>
</organism>
<proteinExistence type="predicted"/>
<gene>
    <name evidence="1" type="ORF">S12H4_32612</name>
</gene>
<reference evidence="1" key="1">
    <citation type="journal article" date="2014" name="Front. Microbiol.">
        <title>High frequency of phylogenetically diverse reductive dehalogenase-homologous genes in deep subseafloor sedimentary metagenomes.</title>
        <authorList>
            <person name="Kawai M."/>
            <person name="Futagami T."/>
            <person name="Toyoda A."/>
            <person name="Takaki Y."/>
            <person name="Nishi S."/>
            <person name="Hori S."/>
            <person name="Arai W."/>
            <person name="Tsubouchi T."/>
            <person name="Morono Y."/>
            <person name="Uchiyama I."/>
            <person name="Ito T."/>
            <person name="Fujiyama A."/>
            <person name="Inagaki F."/>
            <person name="Takami H."/>
        </authorList>
    </citation>
    <scope>NUCLEOTIDE SEQUENCE</scope>
    <source>
        <strain evidence="1">Expedition CK06-06</strain>
    </source>
</reference>
<comment type="caution">
    <text evidence="1">The sequence shown here is derived from an EMBL/GenBank/DDBJ whole genome shotgun (WGS) entry which is preliminary data.</text>
</comment>
<sequence length="275" mass="30783">SNKLISGAICSVEWQGASNIVSVADGFIISLDTKGLSIDHYTALIKLEHVGYANAFKSVIITISEQNVNLKVAINSLEVGENSLVETSYNEVITLSCRACAALEQIYLSGGTITFINEQYEQSLVKYDNSWFSTSILISTSTFSLGINYVYIKFQQDNYTTTTFSFQILVNQIEFDVQTIDFQDSIEVNTGEKIQIRINLTEFGTMNFIGNATISYSWDFGLGNFEEIGDGIYELELVIPENIRGNYKITLIILKEGTVYKTTQYSFLLVIKEPE</sequence>
<feature type="non-terminal residue" evidence="1">
    <location>
        <position position="275"/>
    </location>
</feature>
<dbReference type="AlphaFoldDB" id="X1TW37"/>
<accession>X1TW37</accession>